<organism evidence="3 4">
    <name type="scientific">Paractinoplanes tereljensis</name>
    <dbReference type="NCBI Taxonomy" id="571912"/>
    <lineage>
        <taxon>Bacteria</taxon>
        <taxon>Bacillati</taxon>
        <taxon>Actinomycetota</taxon>
        <taxon>Actinomycetes</taxon>
        <taxon>Micromonosporales</taxon>
        <taxon>Micromonosporaceae</taxon>
        <taxon>Paractinoplanes</taxon>
    </lineage>
</organism>
<dbReference type="PANTHER" id="PTHR33570">
    <property type="entry name" value="4-CARBOXYMUCONOLACTONE DECARBOXYLASE FAMILY PROTEIN"/>
    <property type="match status" value="1"/>
</dbReference>
<dbReference type="SUPFAM" id="SSF69118">
    <property type="entry name" value="AhpD-like"/>
    <property type="match status" value="1"/>
</dbReference>
<comment type="caution">
    <text evidence="3">The sequence shown here is derived from an EMBL/GenBank/DDBJ whole genome shotgun (WGS) entry which is preliminary data.</text>
</comment>
<dbReference type="GO" id="GO:0051920">
    <property type="term" value="F:peroxiredoxin activity"/>
    <property type="evidence" value="ECO:0007669"/>
    <property type="project" value="InterPro"/>
</dbReference>
<dbReference type="InterPro" id="IPR029032">
    <property type="entry name" value="AhpD-like"/>
</dbReference>
<name>A0A919TS72_9ACTN</name>
<proteinExistence type="predicted"/>
<evidence type="ECO:0000313" key="3">
    <source>
        <dbReference type="EMBL" id="GIF19954.1"/>
    </source>
</evidence>
<dbReference type="AlphaFoldDB" id="A0A919TS72"/>
<evidence type="ECO:0000259" key="2">
    <source>
        <dbReference type="Pfam" id="PF02627"/>
    </source>
</evidence>
<dbReference type="Proteomes" id="UP000623608">
    <property type="component" value="Unassembled WGS sequence"/>
</dbReference>
<dbReference type="SUPFAM" id="SSF53474">
    <property type="entry name" value="alpha/beta-Hydrolases"/>
    <property type="match status" value="1"/>
</dbReference>
<dbReference type="Pfam" id="PF00561">
    <property type="entry name" value="Abhydrolase_1"/>
    <property type="match status" value="1"/>
</dbReference>
<dbReference type="InterPro" id="IPR012788">
    <property type="entry name" value="Decarb_PcaC"/>
</dbReference>
<sequence>MGVGEPLGRHAMSDHRLGRNMLTAVTLVDAPGRPLLLLGPSLGTSVEALWGRCARLLRGEYHVVGWELPGHGDGAPATAGFGIAGLAKSVLELADRVRPGAAFRYAGDSVGGAVGLQLLLDAPNRVEAAVLLCTAAKIGESGGWRQRAETVRAEGTQAVVAGSVQRWFGPGFTEREPEVAEALLDVLRGADPESYAKVCEALASFDVRERLGVITAPVLAVAGAEDQPTPPDGLALIAEKVRDGRLVVLDGVAHLAPAERPDTVAELLDEHFRVDQDERTLAQTRDAGMQVRRAVLGDAHVDRAVAGTTEFTRDFQELITAYAWGEIWTRPGLDRRSRSMITMTALVALGHHEELAMHVRAARTNGLSADEIKEVLLQTAIYCGVPAANTAFRIAQRVLEED</sequence>
<dbReference type="PANTHER" id="PTHR33570:SF2">
    <property type="entry name" value="CARBOXYMUCONOLACTONE DECARBOXYLASE-LIKE DOMAIN-CONTAINING PROTEIN"/>
    <property type="match status" value="1"/>
</dbReference>
<dbReference type="Gene3D" id="1.20.1290.10">
    <property type="entry name" value="AhpD-like"/>
    <property type="match status" value="1"/>
</dbReference>
<dbReference type="NCBIfam" id="TIGR02425">
    <property type="entry name" value="decarb_PcaC"/>
    <property type="match status" value="1"/>
</dbReference>
<feature type="domain" description="AB hydrolase-1" evidence="1">
    <location>
        <begin position="35"/>
        <end position="260"/>
    </location>
</feature>
<dbReference type="Pfam" id="PF02627">
    <property type="entry name" value="CMD"/>
    <property type="match status" value="1"/>
</dbReference>
<dbReference type="PRINTS" id="PR00111">
    <property type="entry name" value="ABHYDROLASE"/>
</dbReference>
<feature type="domain" description="Carboxymuconolactone decarboxylase-like" evidence="2">
    <location>
        <begin position="314"/>
        <end position="396"/>
    </location>
</feature>
<keyword evidence="4" id="KW-1185">Reference proteome</keyword>
<dbReference type="EMBL" id="BOMY01000019">
    <property type="protein sequence ID" value="GIF19954.1"/>
    <property type="molecule type" value="Genomic_DNA"/>
</dbReference>
<reference evidence="3" key="1">
    <citation type="submission" date="2021-01" db="EMBL/GenBank/DDBJ databases">
        <title>Whole genome shotgun sequence of Actinoplanes tereljensis NBRC 105297.</title>
        <authorList>
            <person name="Komaki H."/>
            <person name="Tamura T."/>
        </authorList>
    </citation>
    <scope>NUCLEOTIDE SEQUENCE</scope>
    <source>
        <strain evidence="3">NBRC 105297</strain>
    </source>
</reference>
<protein>
    <submittedName>
        <fullName evidence="3">3-oxoadipate enol-lactonase</fullName>
    </submittedName>
</protein>
<gene>
    <name evidence="3" type="ORF">Ate02nite_26840</name>
</gene>
<dbReference type="InterPro" id="IPR029058">
    <property type="entry name" value="AB_hydrolase_fold"/>
</dbReference>
<evidence type="ECO:0000259" key="1">
    <source>
        <dbReference type="Pfam" id="PF00561"/>
    </source>
</evidence>
<accession>A0A919TS72</accession>
<dbReference type="Gene3D" id="3.40.50.1820">
    <property type="entry name" value="alpha/beta hydrolase"/>
    <property type="match status" value="1"/>
</dbReference>
<dbReference type="InterPro" id="IPR052512">
    <property type="entry name" value="4CMD/NDH-1_regulator"/>
</dbReference>
<dbReference type="InterPro" id="IPR003779">
    <property type="entry name" value="CMD-like"/>
</dbReference>
<dbReference type="InterPro" id="IPR000073">
    <property type="entry name" value="AB_hydrolase_1"/>
</dbReference>
<evidence type="ECO:0000313" key="4">
    <source>
        <dbReference type="Proteomes" id="UP000623608"/>
    </source>
</evidence>